<dbReference type="Gene3D" id="1.10.10.60">
    <property type="entry name" value="Homeodomain-like"/>
    <property type="match status" value="1"/>
</dbReference>
<dbReference type="OrthoDB" id="4151352at2759"/>
<evidence type="ECO:0000313" key="3">
    <source>
        <dbReference type="EMBL" id="PNY22492.1"/>
    </source>
</evidence>
<feature type="region of interest" description="Disordered" evidence="1">
    <location>
        <begin position="46"/>
        <end position="76"/>
    </location>
</feature>
<feature type="compositionally biased region" description="Low complexity" evidence="1">
    <location>
        <begin position="46"/>
        <end position="74"/>
    </location>
</feature>
<feature type="compositionally biased region" description="Low complexity" evidence="1">
    <location>
        <begin position="297"/>
        <end position="314"/>
    </location>
</feature>
<dbReference type="STRING" id="45235.A0A2K3Q4M4"/>
<dbReference type="Pfam" id="PF13921">
    <property type="entry name" value="Myb_DNA-bind_6"/>
    <property type="match status" value="1"/>
</dbReference>
<feature type="region of interest" description="Disordered" evidence="1">
    <location>
        <begin position="203"/>
        <end position="336"/>
    </location>
</feature>
<organism evidence="3 4">
    <name type="scientific">Tolypocladium capitatum</name>
    <dbReference type="NCBI Taxonomy" id="45235"/>
    <lineage>
        <taxon>Eukaryota</taxon>
        <taxon>Fungi</taxon>
        <taxon>Dikarya</taxon>
        <taxon>Ascomycota</taxon>
        <taxon>Pezizomycotina</taxon>
        <taxon>Sordariomycetes</taxon>
        <taxon>Hypocreomycetidae</taxon>
        <taxon>Hypocreales</taxon>
        <taxon>Ophiocordycipitaceae</taxon>
        <taxon>Tolypocladium</taxon>
    </lineage>
</organism>
<evidence type="ECO:0000256" key="1">
    <source>
        <dbReference type="SAM" id="MobiDB-lite"/>
    </source>
</evidence>
<dbReference type="Proteomes" id="UP000236621">
    <property type="component" value="Unassembled WGS sequence"/>
</dbReference>
<name>A0A2K3Q4M4_9HYPO</name>
<dbReference type="InterPro" id="IPR001005">
    <property type="entry name" value="SANT/Myb"/>
</dbReference>
<proteinExistence type="predicted"/>
<dbReference type="AlphaFoldDB" id="A0A2K3Q4M4"/>
<protein>
    <recommendedName>
        <fullName evidence="2">Myb-like domain-containing protein</fullName>
    </recommendedName>
</protein>
<feature type="domain" description="Myb-like" evidence="2">
    <location>
        <begin position="91"/>
        <end position="141"/>
    </location>
</feature>
<comment type="caution">
    <text evidence="3">The sequence shown here is derived from an EMBL/GenBank/DDBJ whole genome shotgun (WGS) entry which is preliminary data.</text>
</comment>
<evidence type="ECO:0000313" key="4">
    <source>
        <dbReference type="Proteomes" id="UP000236621"/>
    </source>
</evidence>
<gene>
    <name evidence="3" type="ORF">TCAP_07108</name>
</gene>
<feature type="compositionally biased region" description="Basic residues" evidence="1">
    <location>
        <begin position="271"/>
        <end position="281"/>
    </location>
</feature>
<keyword evidence="4" id="KW-1185">Reference proteome</keyword>
<feature type="region of interest" description="Disordered" evidence="1">
    <location>
        <begin position="1"/>
        <end position="20"/>
    </location>
</feature>
<feature type="compositionally biased region" description="Low complexity" evidence="1">
    <location>
        <begin position="237"/>
        <end position="248"/>
    </location>
</feature>
<dbReference type="InterPro" id="IPR009057">
    <property type="entry name" value="Homeodomain-like_sf"/>
</dbReference>
<evidence type="ECO:0000259" key="2">
    <source>
        <dbReference type="PROSITE" id="PS50090"/>
    </source>
</evidence>
<dbReference type="CDD" id="cd00167">
    <property type="entry name" value="SANT"/>
    <property type="match status" value="1"/>
</dbReference>
<sequence length="360" mass="39682">MPKHTRNVSASQAHYADALPASLLPSPMYAQQRMAMPADYYAAVGSSSASSALPLPPQQQQQQQQQQPPQQQQQTGYDAYLAEAVTIPPEHHRASSGAWSQQDDQQLVTARMQGLNWGQIKDAFFPSKTANACRKRHERLMERKGSDEWDNRKLQRLAKEYMGMRKEIWSGLAARTGEKWNVVEQKCMSNGLKNLQSAARAASRRDRLETSSHVTGYDDDSGISGIALTPVDELDASYSSPETASSSGPPFPSSSYHHFHHQQQQQEQQQQHHHHHHHHLHLQPQQGSYTTSAYGPASYGHGHSSSVSSTASATADRRYAPHGGGHGEGNNPYVDAERLPSADMGIEAIINRPGGGNRIS</sequence>
<dbReference type="EMBL" id="NRSZ01001193">
    <property type="protein sequence ID" value="PNY22492.1"/>
    <property type="molecule type" value="Genomic_DNA"/>
</dbReference>
<reference evidence="3 4" key="1">
    <citation type="submission" date="2017-08" db="EMBL/GenBank/DDBJ databases">
        <title>Harnessing the power of phylogenomics to disentangle the directionality and signatures of interkingdom host jumping in the parasitic fungal genus Tolypocladium.</title>
        <authorList>
            <person name="Quandt C.A."/>
            <person name="Patterson W."/>
            <person name="Spatafora J.W."/>
        </authorList>
    </citation>
    <scope>NUCLEOTIDE SEQUENCE [LARGE SCALE GENOMIC DNA]</scope>
    <source>
        <strain evidence="3 4">CBS 113982</strain>
    </source>
</reference>
<accession>A0A2K3Q4M4</accession>
<dbReference type="SUPFAM" id="SSF46689">
    <property type="entry name" value="Homeodomain-like"/>
    <property type="match status" value="1"/>
</dbReference>
<dbReference type="PROSITE" id="PS50090">
    <property type="entry name" value="MYB_LIKE"/>
    <property type="match status" value="1"/>
</dbReference>